<dbReference type="PANTHER" id="PTHR37613:SF5">
    <property type="entry name" value="DUF4378 DOMAIN-CONTAINING PROTEIN"/>
    <property type="match status" value="1"/>
</dbReference>
<dbReference type="AlphaFoldDB" id="A0AA86SXN7"/>
<evidence type="ECO:0000313" key="2">
    <source>
        <dbReference type="Proteomes" id="UP001189624"/>
    </source>
</evidence>
<evidence type="ECO:0000313" key="1">
    <source>
        <dbReference type="EMBL" id="CAJ1972784.1"/>
    </source>
</evidence>
<keyword evidence="2" id="KW-1185">Reference proteome</keyword>
<name>A0AA86SXN7_9FABA</name>
<dbReference type="PANTHER" id="PTHR37613">
    <property type="entry name" value="DUF4378 DOMAIN PROTEIN"/>
    <property type="match status" value="1"/>
</dbReference>
<protein>
    <submittedName>
        <fullName evidence="1">Uncharacterized protein</fullName>
    </submittedName>
</protein>
<gene>
    <name evidence="1" type="ORF">AYBTSS11_LOCUS24838</name>
</gene>
<organism evidence="1 2">
    <name type="scientific">Sphenostylis stenocarpa</name>
    <dbReference type="NCBI Taxonomy" id="92480"/>
    <lineage>
        <taxon>Eukaryota</taxon>
        <taxon>Viridiplantae</taxon>
        <taxon>Streptophyta</taxon>
        <taxon>Embryophyta</taxon>
        <taxon>Tracheophyta</taxon>
        <taxon>Spermatophyta</taxon>
        <taxon>Magnoliopsida</taxon>
        <taxon>eudicotyledons</taxon>
        <taxon>Gunneridae</taxon>
        <taxon>Pentapetalae</taxon>
        <taxon>rosids</taxon>
        <taxon>fabids</taxon>
        <taxon>Fabales</taxon>
        <taxon>Fabaceae</taxon>
        <taxon>Papilionoideae</taxon>
        <taxon>50 kb inversion clade</taxon>
        <taxon>NPAAA clade</taxon>
        <taxon>indigoferoid/millettioid clade</taxon>
        <taxon>Phaseoleae</taxon>
        <taxon>Sphenostylis</taxon>
    </lineage>
</organism>
<reference evidence="1" key="1">
    <citation type="submission" date="2023-10" db="EMBL/GenBank/DDBJ databases">
        <authorList>
            <person name="Domelevo Entfellner J.-B."/>
        </authorList>
    </citation>
    <scope>NUCLEOTIDE SEQUENCE</scope>
</reference>
<dbReference type="Proteomes" id="UP001189624">
    <property type="component" value="Chromosome 8"/>
</dbReference>
<sequence length="159" mass="18505">MASATLKPPKRLGEFLNEEQEPFILEVYLSEREYSNRWSFNDGDSSNTSEIPTTSGLNKKKKALLPICQVLKALYKKLAFNKESKRVLTKVHEYDQRNKHEGVLERTRFDHILKFSSDSRFTMFSSCQDIDEEGTSVLSHKQQHLFYSHTICNMGPQQR</sequence>
<proteinExistence type="predicted"/>
<dbReference type="EMBL" id="OY731405">
    <property type="protein sequence ID" value="CAJ1972784.1"/>
    <property type="molecule type" value="Genomic_DNA"/>
</dbReference>
<accession>A0AA86SXN7</accession>
<dbReference type="Gramene" id="rna-AYBTSS11_LOCUS24838">
    <property type="protein sequence ID" value="CAJ1972784.1"/>
    <property type="gene ID" value="gene-AYBTSS11_LOCUS24838"/>
</dbReference>